<evidence type="ECO:0000256" key="11">
    <source>
        <dbReference type="SAM" id="Phobius"/>
    </source>
</evidence>
<dbReference type="OrthoDB" id="6069546at2759"/>
<evidence type="ECO:0000256" key="10">
    <source>
        <dbReference type="ARBA" id="ARBA00023180"/>
    </source>
</evidence>
<dbReference type="GO" id="GO:0038023">
    <property type="term" value="F:signaling receptor activity"/>
    <property type="evidence" value="ECO:0007669"/>
    <property type="project" value="TreeGrafter"/>
</dbReference>
<evidence type="ECO:0000256" key="6">
    <source>
        <dbReference type="ARBA" id="ARBA00022737"/>
    </source>
</evidence>
<dbReference type="InterPro" id="IPR000157">
    <property type="entry name" value="TIR_dom"/>
</dbReference>
<evidence type="ECO:0000259" key="13">
    <source>
        <dbReference type="PROSITE" id="PS50104"/>
    </source>
</evidence>
<name>A0A8B6H7F8_MYTGA</name>
<evidence type="ECO:0000256" key="1">
    <source>
        <dbReference type="ARBA" id="ARBA00004479"/>
    </source>
</evidence>
<dbReference type="SMART" id="SM00255">
    <property type="entry name" value="TIR"/>
    <property type="match status" value="1"/>
</dbReference>
<dbReference type="GO" id="GO:0007165">
    <property type="term" value="P:signal transduction"/>
    <property type="evidence" value="ECO:0007669"/>
    <property type="project" value="InterPro"/>
</dbReference>
<dbReference type="InterPro" id="IPR001611">
    <property type="entry name" value="Leu-rich_rpt"/>
</dbReference>
<dbReference type="AlphaFoldDB" id="A0A8B6H7F8"/>
<dbReference type="SUPFAM" id="SSF52200">
    <property type="entry name" value="Toll/Interleukin receptor TIR domain"/>
    <property type="match status" value="1"/>
</dbReference>
<feature type="domain" description="TIR" evidence="13">
    <location>
        <begin position="560"/>
        <end position="698"/>
    </location>
</feature>
<dbReference type="Proteomes" id="UP000596742">
    <property type="component" value="Unassembled WGS sequence"/>
</dbReference>
<accession>A0A8B6H7F8</accession>
<dbReference type="Pfam" id="PF01582">
    <property type="entry name" value="TIR"/>
    <property type="match status" value="1"/>
</dbReference>
<comment type="caution">
    <text evidence="14">The sequence shown here is derived from an EMBL/GenBank/DDBJ whole genome shotgun (WGS) entry which is preliminary data.</text>
</comment>
<dbReference type="EMBL" id="UYJE01009632">
    <property type="protein sequence ID" value="VDI75144.1"/>
    <property type="molecule type" value="Genomic_DNA"/>
</dbReference>
<keyword evidence="5 12" id="KW-0732">Signal</keyword>
<evidence type="ECO:0000256" key="5">
    <source>
        <dbReference type="ARBA" id="ARBA00022729"/>
    </source>
</evidence>
<dbReference type="InterPro" id="IPR026906">
    <property type="entry name" value="LRR_5"/>
</dbReference>
<dbReference type="SMART" id="SM00082">
    <property type="entry name" value="LRRCT"/>
    <property type="match status" value="1"/>
</dbReference>
<dbReference type="Gene3D" id="3.40.50.10140">
    <property type="entry name" value="Toll/interleukin-1 receptor homology (TIR) domain"/>
    <property type="match status" value="1"/>
</dbReference>
<dbReference type="PROSITE" id="PS50104">
    <property type="entry name" value="TIR"/>
    <property type="match status" value="1"/>
</dbReference>
<evidence type="ECO:0000256" key="8">
    <source>
        <dbReference type="ARBA" id="ARBA00023136"/>
    </source>
</evidence>
<keyword evidence="6" id="KW-0677">Repeat</keyword>
<dbReference type="PANTHER" id="PTHR24365">
    <property type="entry name" value="TOLL-LIKE RECEPTOR"/>
    <property type="match status" value="1"/>
</dbReference>
<keyword evidence="7 11" id="KW-1133">Transmembrane helix</keyword>
<dbReference type="SUPFAM" id="SSF52047">
    <property type="entry name" value="RNI-like"/>
    <property type="match status" value="1"/>
</dbReference>
<dbReference type="GO" id="GO:0005886">
    <property type="term" value="C:plasma membrane"/>
    <property type="evidence" value="ECO:0007669"/>
    <property type="project" value="TreeGrafter"/>
</dbReference>
<evidence type="ECO:0000256" key="4">
    <source>
        <dbReference type="ARBA" id="ARBA00022692"/>
    </source>
</evidence>
<gene>
    <name evidence="14" type="ORF">MGAL_10B087192</name>
</gene>
<organism evidence="14 15">
    <name type="scientific">Mytilus galloprovincialis</name>
    <name type="common">Mediterranean mussel</name>
    <dbReference type="NCBI Taxonomy" id="29158"/>
    <lineage>
        <taxon>Eukaryota</taxon>
        <taxon>Metazoa</taxon>
        <taxon>Spiralia</taxon>
        <taxon>Lophotrochozoa</taxon>
        <taxon>Mollusca</taxon>
        <taxon>Bivalvia</taxon>
        <taxon>Autobranchia</taxon>
        <taxon>Pteriomorphia</taxon>
        <taxon>Mytilida</taxon>
        <taxon>Mytiloidea</taxon>
        <taxon>Mytilidae</taxon>
        <taxon>Mytilinae</taxon>
        <taxon>Mytilus</taxon>
    </lineage>
</organism>
<evidence type="ECO:0000256" key="2">
    <source>
        <dbReference type="ARBA" id="ARBA00009634"/>
    </source>
</evidence>
<protein>
    <submittedName>
        <fullName evidence="14">Toll-like receptor 13</fullName>
    </submittedName>
</protein>
<dbReference type="PROSITE" id="PS51450">
    <property type="entry name" value="LRR"/>
    <property type="match status" value="1"/>
</dbReference>
<evidence type="ECO:0000313" key="15">
    <source>
        <dbReference type="Proteomes" id="UP000596742"/>
    </source>
</evidence>
<dbReference type="Gene3D" id="3.80.10.10">
    <property type="entry name" value="Ribonuclease Inhibitor"/>
    <property type="match status" value="3"/>
</dbReference>
<dbReference type="InterPro" id="IPR032675">
    <property type="entry name" value="LRR_dom_sf"/>
</dbReference>
<evidence type="ECO:0000313" key="14">
    <source>
        <dbReference type="EMBL" id="VDI75144.1"/>
    </source>
</evidence>
<comment type="similarity">
    <text evidence="2">Belongs to the Toll-like receptor family.</text>
</comment>
<feature type="signal peptide" evidence="12">
    <location>
        <begin position="1"/>
        <end position="27"/>
    </location>
</feature>
<keyword evidence="3" id="KW-0433">Leucine-rich repeat</keyword>
<dbReference type="InterPro" id="IPR035897">
    <property type="entry name" value="Toll_tir_struct_dom_sf"/>
</dbReference>
<evidence type="ECO:0000256" key="12">
    <source>
        <dbReference type="SAM" id="SignalP"/>
    </source>
</evidence>
<keyword evidence="9 14" id="KW-0675">Receptor</keyword>
<dbReference type="PANTHER" id="PTHR24365:SF541">
    <property type="entry name" value="PROTEIN TOLL-RELATED"/>
    <property type="match status" value="1"/>
</dbReference>
<evidence type="ECO:0000256" key="7">
    <source>
        <dbReference type="ARBA" id="ARBA00022989"/>
    </source>
</evidence>
<comment type="subcellular location">
    <subcellularLocation>
        <location evidence="1">Membrane</location>
        <topology evidence="1">Single-pass type I membrane protein</topology>
    </subcellularLocation>
</comment>
<evidence type="ECO:0000256" key="9">
    <source>
        <dbReference type="ARBA" id="ARBA00023170"/>
    </source>
</evidence>
<dbReference type="Pfam" id="PF13306">
    <property type="entry name" value="LRR_5"/>
    <property type="match status" value="2"/>
</dbReference>
<keyword evidence="8 11" id="KW-0472">Membrane</keyword>
<evidence type="ECO:0000256" key="3">
    <source>
        <dbReference type="ARBA" id="ARBA00022614"/>
    </source>
</evidence>
<feature type="chain" id="PRO_5032423983" evidence="12">
    <location>
        <begin position="28"/>
        <end position="710"/>
    </location>
</feature>
<keyword evidence="4 11" id="KW-0812">Transmembrane</keyword>
<keyword evidence="15" id="KW-1185">Reference proteome</keyword>
<dbReference type="InterPro" id="IPR000483">
    <property type="entry name" value="Cys-rich_flank_reg_C"/>
</dbReference>
<dbReference type="InterPro" id="IPR003591">
    <property type="entry name" value="Leu-rich_rpt_typical-subtyp"/>
</dbReference>
<keyword evidence="10" id="KW-0325">Glycoprotein</keyword>
<dbReference type="SMART" id="SM00369">
    <property type="entry name" value="LRR_TYP"/>
    <property type="match status" value="6"/>
</dbReference>
<proteinExistence type="inferred from homology"/>
<sequence length="710" mass="82791">MTLKDLAIWFWLKFYLILEYRTETAYCANHCQCLSKPIVICSGRDLNYIPTMPSDTTVVVMNGTNLTHIRENGLVNLTDNVIKKLKFEDNIIAYIHPKAFDGLVYLSSLFIWYERRLDVNIFKIVIDNMPKTHLKFLHFRFNQWTSIPRDMFTSFTNNSLRTLWLEGNRFYNMNCSIFSPLKKLKKLYLPGNSISYFATTGIPKTVMDLYLNNNSLHLIPNWCKDRHRETSFLTDLRNLELNSNNIGGIGKHSLLCLPRVEVLNLDGIHIGKIRDNIFASMKMLNTLKLSNIGNLKRIESFAFNSSSLISLIMEQTYFHFDRSGFNPQTIFASTPNLEFLSLSHNYFPKDEMIVYSMFSPLVRLKKLILASTRITILPRYVFSKFKSLRVLSLDANKITAWNNGADIFQNMTSLKRLILSNNQIDTVNESSFPPNMLRSVDGIDLSNNPYTCDCNLLWFSDMLKSTPSKFLQYPFAYRCHQPSKFVGRFLMQFVESKKTCPPWNPLYTMAICISSFGIIMVTFIFVGVKCQTNIKNYIYLWRVQSSRKKGYIPLPEADDFEYHAFVVYCDADRSWVHETFLVKMEREENVKLCVHHRDFDVGESITENIDKYLERSWKVVIIISNEFAKSEWCQWEVDVVQERRRRHGRDVVLLITLESIDSKHMTRRLRTLLDSASPIMYQRGLGEVLFWKAVTESLRKPFGNPPTSQL</sequence>
<reference evidence="14" key="1">
    <citation type="submission" date="2018-11" db="EMBL/GenBank/DDBJ databases">
        <authorList>
            <person name="Alioto T."/>
            <person name="Alioto T."/>
        </authorList>
    </citation>
    <scope>NUCLEOTIDE SEQUENCE</scope>
</reference>
<feature type="transmembrane region" description="Helical" evidence="11">
    <location>
        <begin position="506"/>
        <end position="528"/>
    </location>
</feature>